<reference evidence="5 6" key="1">
    <citation type="submission" date="2016-10" db="EMBL/GenBank/DDBJ databases">
        <authorList>
            <person name="Varghese N."/>
            <person name="Submissions S."/>
        </authorList>
    </citation>
    <scope>NUCLEOTIDE SEQUENCE [LARGE SCALE GENOMIC DNA]</scope>
    <source>
        <strain evidence="5 6">DSM 16392</strain>
    </source>
</reference>
<evidence type="ECO:0000256" key="3">
    <source>
        <dbReference type="PROSITE-ProRule" id="PRU00339"/>
    </source>
</evidence>
<dbReference type="InterPro" id="IPR011990">
    <property type="entry name" value="TPR-like_helical_dom_sf"/>
</dbReference>
<gene>
    <name evidence="5" type="ORF">SAMN04488518_104224</name>
</gene>
<evidence type="ECO:0000313" key="5">
    <source>
        <dbReference type="EMBL" id="SFK35197.1"/>
    </source>
</evidence>
<dbReference type="PIRSF" id="PIRSF035836">
    <property type="entry name" value="UCP035836"/>
    <property type="match status" value="1"/>
</dbReference>
<dbReference type="InterPro" id="IPR041656">
    <property type="entry name" value="TPR_5"/>
</dbReference>
<name>A0A1I3YTI1_9HYPH</name>
<keyword evidence="2 3" id="KW-0802">TPR repeat</keyword>
<comment type="caution">
    <text evidence="5">The sequence shown here is derived from an EMBL/GenBank/DDBJ whole genome shotgun (WGS) entry which is preliminary data.</text>
</comment>
<proteinExistence type="predicted"/>
<dbReference type="Pfam" id="PF12688">
    <property type="entry name" value="TPR_5"/>
    <property type="match status" value="1"/>
</dbReference>
<dbReference type="InterPro" id="IPR014596">
    <property type="entry name" value="UCP035836"/>
</dbReference>
<sequence length="260" mass="27819">MAVFDRTHTTKMSSGILRSATAVSLLLICGLALSGCATNKPRAQASISQSQQLKPGSQEMQQALAYWGGVYAKDQKSPRTILNFAAALRIDGQGEQAEAILRRGVIANADNTTIAASYGKVLAENGKLQEALNVIDNAFDPAQPNWKMLSAKAAILDQLGETKQARTTYQQALKLSPNEPSVLNNLGMSYLLGGDLRNAETTLRTALDTGKAASQVRQNLALTLGLQGRFDEAVRVAQSDIDPRQAAENVAYLKTMLGKA</sequence>
<dbReference type="PROSITE" id="PS50005">
    <property type="entry name" value="TPR"/>
    <property type="match status" value="1"/>
</dbReference>
<feature type="repeat" description="TPR" evidence="3">
    <location>
        <begin position="146"/>
        <end position="179"/>
    </location>
</feature>
<evidence type="ECO:0000256" key="2">
    <source>
        <dbReference type="ARBA" id="ARBA00022803"/>
    </source>
</evidence>
<protein>
    <submittedName>
        <fullName evidence="5">Flp pilus assembly protein TadD, contains TPR repeats</fullName>
    </submittedName>
</protein>
<keyword evidence="6" id="KW-1185">Reference proteome</keyword>
<dbReference type="PANTHER" id="PTHR44227:SF3">
    <property type="entry name" value="PROTEIN O-MANNOSYL-TRANSFERASE TMTC4"/>
    <property type="match status" value="1"/>
</dbReference>
<dbReference type="Pfam" id="PF07721">
    <property type="entry name" value="TPR_4"/>
    <property type="match status" value="1"/>
</dbReference>
<feature type="domain" description="Tetratrico peptide repeat group 5" evidence="4">
    <location>
        <begin position="73"/>
        <end position="141"/>
    </location>
</feature>
<dbReference type="Proteomes" id="UP000199598">
    <property type="component" value="Unassembled WGS sequence"/>
</dbReference>
<dbReference type="InterPro" id="IPR019734">
    <property type="entry name" value="TPR_rpt"/>
</dbReference>
<evidence type="ECO:0000256" key="1">
    <source>
        <dbReference type="ARBA" id="ARBA00022737"/>
    </source>
</evidence>
<dbReference type="Pfam" id="PF13414">
    <property type="entry name" value="TPR_11"/>
    <property type="match status" value="1"/>
</dbReference>
<dbReference type="SMART" id="SM00028">
    <property type="entry name" value="TPR"/>
    <property type="match status" value="4"/>
</dbReference>
<dbReference type="Gene3D" id="1.25.40.10">
    <property type="entry name" value="Tetratricopeptide repeat domain"/>
    <property type="match status" value="1"/>
</dbReference>
<evidence type="ECO:0000313" key="6">
    <source>
        <dbReference type="Proteomes" id="UP000199598"/>
    </source>
</evidence>
<keyword evidence="1" id="KW-0677">Repeat</keyword>
<accession>A0A1I3YTI1</accession>
<organism evidence="5 6">
    <name type="scientific">Pseudovibrio ascidiaceicola</name>
    <dbReference type="NCBI Taxonomy" id="285279"/>
    <lineage>
        <taxon>Bacteria</taxon>
        <taxon>Pseudomonadati</taxon>
        <taxon>Pseudomonadota</taxon>
        <taxon>Alphaproteobacteria</taxon>
        <taxon>Hyphomicrobiales</taxon>
        <taxon>Stappiaceae</taxon>
        <taxon>Pseudovibrio</taxon>
    </lineage>
</organism>
<dbReference type="InterPro" id="IPR052346">
    <property type="entry name" value="O-mannosyl-transferase_TMTC"/>
</dbReference>
<dbReference type="PANTHER" id="PTHR44227">
    <property type="match status" value="1"/>
</dbReference>
<dbReference type="InterPro" id="IPR011717">
    <property type="entry name" value="TPR-4"/>
</dbReference>
<dbReference type="RefSeq" id="WP_093518851.1">
    <property type="nucleotide sequence ID" value="NZ_FOSK01000004.1"/>
</dbReference>
<evidence type="ECO:0000259" key="4">
    <source>
        <dbReference type="Pfam" id="PF12688"/>
    </source>
</evidence>
<dbReference type="SUPFAM" id="SSF48452">
    <property type="entry name" value="TPR-like"/>
    <property type="match status" value="1"/>
</dbReference>
<dbReference type="EMBL" id="FOSK01000004">
    <property type="protein sequence ID" value="SFK35197.1"/>
    <property type="molecule type" value="Genomic_DNA"/>
</dbReference>